<reference evidence="1" key="1">
    <citation type="submission" date="2021-03" db="EMBL/GenBank/DDBJ databases">
        <title>Comparative genomics and phylogenomic investigation of the class Geoglossomycetes provide insights into ecological specialization and systematics.</title>
        <authorList>
            <person name="Melie T."/>
            <person name="Pirro S."/>
            <person name="Miller A.N."/>
            <person name="Quandt A."/>
        </authorList>
    </citation>
    <scope>NUCLEOTIDE SEQUENCE</scope>
    <source>
        <strain evidence="1">CAQ_001_2017</strain>
    </source>
</reference>
<accession>A0A9P8I6N0</accession>
<dbReference type="Proteomes" id="UP000750711">
    <property type="component" value="Unassembled WGS sequence"/>
</dbReference>
<keyword evidence="2" id="KW-1185">Reference proteome</keyword>
<protein>
    <submittedName>
        <fullName evidence="1">Uncharacterized protein</fullName>
    </submittedName>
</protein>
<proteinExistence type="predicted"/>
<evidence type="ECO:0000313" key="2">
    <source>
        <dbReference type="Proteomes" id="UP000750711"/>
    </source>
</evidence>
<dbReference type="AlphaFoldDB" id="A0A9P8I6N0"/>
<feature type="non-terminal residue" evidence="1">
    <location>
        <position position="1"/>
    </location>
</feature>
<feature type="non-terminal residue" evidence="1">
    <location>
        <position position="53"/>
    </location>
</feature>
<gene>
    <name evidence="1" type="ORF">GP486_008579</name>
</gene>
<sequence>SESDMQHFYDIHGIFIDSNTQTGPPVDLAKLVLRFEDTLQNDVSDETEPTHSK</sequence>
<comment type="caution">
    <text evidence="1">The sequence shown here is derived from an EMBL/GenBank/DDBJ whole genome shotgun (WGS) entry which is preliminary data.</text>
</comment>
<dbReference type="EMBL" id="JAGHQM010003505">
    <property type="protein sequence ID" value="KAH0543432.1"/>
    <property type="molecule type" value="Genomic_DNA"/>
</dbReference>
<evidence type="ECO:0000313" key="1">
    <source>
        <dbReference type="EMBL" id="KAH0543432.1"/>
    </source>
</evidence>
<name>A0A9P8I6N0_9PEZI</name>
<organism evidence="1 2">
    <name type="scientific">Trichoglossum hirsutum</name>
    <dbReference type="NCBI Taxonomy" id="265104"/>
    <lineage>
        <taxon>Eukaryota</taxon>
        <taxon>Fungi</taxon>
        <taxon>Dikarya</taxon>
        <taxon>Ascomycota</taxon>
        <taxon>Pezizomycotina</taxon>
        <taxon>Geoglossomycetes</taxon>
        <taxon>Geoglossales</taxon>
        <taxon>Geoglossaceae</taxon>
        <taxon>Trichoglossum</taxon>
    </lineage>
</organism>